<dbReference type="Proteomes" id="UP000000600">
    <property type="component" value="Unassembled WGS sequence"/>
</dbReference>
<reference evidence="6 7" key="1">
    <citation type="journal article" date="2006" name="Nature">
        <title>Global trends of whole-genome duplications revealed by the ciliate Paramecium tetraurelia.</title>
        <authorList>
            <consortium name="Genoscope"/>
            <person name="Aury J.-M."/>
            <person name="Jaillon O."/>
            <person name="Duret L."/>
            <person name="Noel B."/>
            <person name="Jubin C."/>
            <person name="Porcel B.M."/>
            <person name="Segurens B."/>
            <person name="Daubin V."/>
            <person name="Anthouard V."/>
            <person name="Aiach N."/>
            <person name="Arnaiz O."/>
            <person name="Billaut A."/>
            <person name="Beisson J."/>
            <person name="Blanc I."/>
            <person name="Bouhouche K."/>
            <person name="Camara F."/>
            <person name="Duharcourt S."/>
            <person name="Guigo R."/>
            <person name="Gogendeau D."/>
            <person name="Katinka M."/>
            <person name="Keller A.-M."/>
            <person name="Kissmehl R."/>
            <person name="Klotz C."/>
            <person name="Koll F."/>
            <person name="Le Moue A."/>
            <person name="Lepere C."/>
            <person name="Malinsky S."/>
            <person name="Nowacki M."/>
            <person name="Nowak J.K."/>
            <person name="Plattner H."/>
            <person name="Poulain J."/>
            <person name="Ruiz F."/>
            <person name="Serrano V."/>
            <person name="Zagulski M."/>
            <person name="Dessen P."/>
            <person name="Betermier M."/>
            <person name="Weissenbach J."/>
            <person name="Scarpelli C."/>
            <person name="Schachter V."/>
            <person name="Sperling L."/>
            <person name="Meyer E."/>
            <person name="Cohen J."/>
            <person name="Wincker P."/>
        </authorList>
    </citation>
    <scope>NUCLEOTIDE SEQUENCE [LARGE SCALE GENOMIC DNA]</scope>
    <source>
        <strain evidence="6 7">Stock d4-2</strain>
    </source>
</reference>
<feature type="region of interest" description="Disordered" evidence="3">
    <location>
        <begin position="452"/>
        <end position="472"/>
    </location>
</feature>
<dbReference type="Gene3D" id="3.30.160.60">
    <property type="entry name" value="Classic Zinc Finger"/>
    <property type="match status" value="1"/>
</dbReference>
<feature type="coiled-coil region" evidence="2">
    <location>
        <begin position="420"/>
        <end position="447"/>
    </location>
</feature>
<dbReference type="PANTHER" id="PTHR36754">
    <property type="entry name" value="E3 UBIQUITIN-PROTEIN LIGASE TRIM37"/>
    <property type="match status" value="1"/>
</dbReference>
<feature type="domain" description="EF-hand" evidence="5">
    <location>
        <begin position="357"/>
        <end position="392"/>
    </location>
</feature>
<gene>
    <name evidence="6" type="ORF">GSPATT00029650001</name>
</gene>
<dbReference type="InParanoid" id="A0BKF2"/>
<dbReference type="InterPro" id="IPR011992">
    <property type="entry name" value="EF-hand-dom_pair"/>
</dbReference>
<evidence type="ECO:0000313" key="7">
    <source>
        <dbReference type="Proteomes" id="UP000000600"/>
    </source>
</evidence>
<dbReference type="KEGG" id="ptm:GSPATT00029650001"/>
<evidence type="ECO:0000259" key="4">
    <source>
        <dbReference type="PROSITE" id="PS50119"/>
    </source>
</evidence>
<keyword evidence="1" id="KW-0862">Zinc</keyword>
<sequence length="575" mass="68470">MNQNRECQHHEKVMELFCETCKDLVCNDCVSYGPHQTKNHKIISFKDAYTIRQAFIKDRIETAMKNKKENLLDQLEKIETRMKYITEVKATIVKDIHMEFEGGILKRLNDQSGTLTAVLQKDIAWLQKHLNSIDDFIHTFEYLALDQNVLPLLFMSKTLSQQTMKLLSIIIKTEITSHPSDLPRELFDLRTKIKNSEILQQQIEFKKQVIWKCRQEKIQSLQKIKEEYFVKIEDEIYDWVRLLKKVVNTLDSLCMICTFCGCFIDVVNEQCALNAKPYEEVQLDFTGFTNELPKMKVFGTCQHFFGYPRDEYLILRKDKYANFGDYQEQRRAAKEVYFKVFRSLWFSIIDLKARRYLKQLDLQAIFKKYDPDNKGWLSIVKFKYLMHQELGMSVQEVEKLVIYFRDEKEDKVNYEYFLGIDWYLEELQRLEEQVKTESVKYAKLYNRRVRVKTTSPPPRQEAKFLERPQQQQQQSTIYSSFTRFSQAVEKQPVPQPVQYEQPRFGFIDRDNSHTQSVSKQFPQKNNIEFSAESSLKSKQKSSSLQPKRVQFEEKQSYQRFKESAQVSGNYASKYY</sequence>
<organism evidence="6 7">
    <name type="scientific">Paramecium tetraurelia</name>
    <dbReference type="NCBI Taxonomy" id="5888"/>
    <lineage>
        <taxon>Eukaryota</taxon>
        <taxon>Sar</taxon>
        <taxon>Alveolata</taxon>
        <taxon>Ciliophora</taxon>
        <taxon>Intramacronucleata</taxon>
        <taxon>Oligohymenophorea</taxon>
        <taxon>Peniculida</taxon>
        <taxon>Parameciidae</taxon>
        <taxon>Paramecium</taxon>
    </lineage>
</organism>
<dbReference type="GO" id="GO:0008270">
    <property type="term" value="F:zinc ion binding"/>
    <property type="evidence" value="ECO:0007669"/>
    <property type="project" value="UniProtKB-KW"/>
</dbReference>
<dbReference type="Gene3D" id="1.10.238.10">
    <property type="entry name" value="EF-hand"/>
    <property type="match status" value="1"/>
</dbReference>
<dbReference type="PROSITE" id="PS50119">
    <property type="entry name" value="ZF_BBOX"/>
    <property type="match status" value="1"/>
</dbReference>
<feature type="region of interest" description="Disordered" evidence="3">
    <location>
        <begin position="528"/>
        <end position="575"/>
    </location>
</feature>
<feature type="compositionally biased region" description="Low complexity" evidence="3">
    <location>
        <begin position="533"/>
        <end position="545"/>
    </location>
</feature>
<evidence type="ECO:0000259" key="5">
    <source>
        <dbReference type="PROSITE" id="PS50222"/>
    </source>
</evidence>
<dbReference type="CDD" id="cd19756">
    <property type="entry name" value="Bbox2"/>
    <property type="match status" value="1"/>
</dbReference>
<dbReference type="AlphaFoldDB" id="A0BKF2"/>
<dbReference type="SUPFAM" id="SSF57845">
    <property type="entry name" value="B-box zinc-binding domain"/>
    <property type="match status" value="1"/>
</dbReference>
<evidence type="ECO:0008006" key="8">
    <source>
        <dbReference type="Google" id="ProtNLM"/>
    </source>
</evidence>
<dbReference type="Pfam" id="PF00643">
    <property type="entry name" value="zf-B_box"/>
    <property type="match status" value="1"/>
</dbReference>
<evidence type="ECO:0000256" key="2">
    <source>
        <dbReference type="SAM" id="Coils"/>
    </source>
</evidence>
<dbReference type="EMBL" id="CT868000">
    <property type="protein sequence ID" value="CAK59019.1"/>
    <property type="molecule type" value="Genomic_DNA"/>
</dbReference>
<evidence type="ECO:0000256" key="1">
    <source>
        <dbReference type="PROSITE-ProRule" id="PRU00024"/>
    </source>
</evidence>
<dbReference type="PROSITE" id="PS50222">
    <property type="entry name" value="EF_HAND_2"/>
    <property type="match status" value="1"/>
</dbReference>
<dbReference type="InterPro" id="IPR002048">
    <property type="entry name" value="EF_hand_dom"/>
</dbReference>
<keyword evidence="1" id="KW-0863">Zinc-finger</keyword>
<dbReference type="GeneID" id="5012201"/>
<keyword evidence="7" id="KW-1185">Reference proteome</keyword>
<dbReference type="SUPFAM" id="SSF47473">
    <property type="entry name" value="EF-hand"/>
    <property type="match status" value="1"/>
</dbReference>
<keyword evidence="1" id="KW-0479">Metal-binding</keyword>
<feature type="domain" description="B box-type" evidence="4">
    <location>
        <begin position="2"/>
        <end position="45"/>
    </location>
</feature>
<dbReference type="OrthoDB" id="290975at2759"/>
<protein>
    <recommendedName>
        <fullName evidence="8">B box-type domain-containing protein</fullName>
    </recommendedName>
</protein>
<dbReference type="OMA" id="RECQHHE"/>
<dbReference type="GO" id="GO:0061659">
    <property type="term" value="F:ubiquitin-like protein ligase activity"/>
    <property type="evidence" value="ECO:0000318"/>
    <property type="project" value="GO_Central"/>
</dbReference>
<accession>A0BKF2</accession>
<evidence type="ECO:0000256" key="3">
    <source>
        <dbReference type="SAM" id="MobiDB-lite"/>
    </source>
</evidence>
<dbReference type="InterPro" id="IPR000315">
    <property type="entry name" value="Znf_B-box"/>
</dbReference>
<feature type="compositionally biased region" description="Basic and acidic residues" evidence="3">
    <location>
        <begin position="549"/>
        <end position="562"/>
    </location>
</feature>
<proteinExistence type="predicted"/>
<dbReference type="GO" id="GO:0005509">
    <property type="term" value="F:calcium ion binding"/>
    <property type="evidence" value="ECO:0007669"/>
    <property type="project" value="InterPro"/>
</dbReference>
<keyword evidence="2" id="KW-0175">Coiled coil</keyword>
<dbReference type="HOGENOM" id="CLU_474478_0_0_1"/>
<name>A0BKF2_PARTE</name>
<dbReference type="PANTHER" id="PTHR36754:SF2">
    <property type="entry name" value="E3 UBIQUITIN-PROTEIN LIGASE TRIM37"/>
    <property type="match status" value="1"/>
</dbReference>
<dbReference type="RefSeq" id="XP_001426417.1">
    <property type="nucleotide sequence ID" value="XM_001426380.1"/>
</dbReference>
<evidence type="ECO:0000313" key="6">
    <source>
        <dbReference type="EMBL" id="CAK59019.1"/>
    </source>
</evidence>
<feature type="compositionally biased region" description="Polar residues" evidence="3">
    <location>
        <begin position="564"/>
        <end position="575"/>
    </location>
</feature>
<dbReference type="SMART" id="SM00336">
    <property type="entry name" value="BBOX"/>
    <property type="match status" value="1"/>
</dbReference>
<dbReference type="InterPro" id="IPR053003">
    <property type="entry name" value="TRIM_RBCC_E3_ubiq-ligases"/>
</dbReference>